<comment type="caution">
    <text evidence="2">The sequence shown here is derived from an EMBL/GenBank/DDBJ whole genome shotgun (WGS) entry which is preliminary data.</text>
</comment>
<feature type="transmembrane region" description="Helical" evidence="1">
    <location>
        <begin position="12"/>
        <end position="32"/>
    </location>
</feature>
<proteinExistence type="predicted"/>
<dbReference type="InterPro" id="IPR025291">
    <property type="entry name" value="DUF4153"/>
</dbReference>
<feature type="transmembrane region" description="Helical" evidence="1">
    <location>
        <begin position="344"/>
        <end position="368"/>
    </location>
</feature>
<feature type="transmembrane region" description="Helical" evidence="1">
    <location>
        <begin position="311"/>
        <end position="332"/>
    </location>
</feature>
<evidence type="ECO:0000313" key="3">
    <source>
        <dbReference type="Proteomes" id="UP000261111"/>
    </source>
</evidence>
<dbReference type="GeneID" id="93331961"/>
<accession>A0A3E2X1R7</accession>
<dbReference type="Pfam" id="PF13687">
    <property type="entry name" value="DUF4153"/>
    <property type="match status" value="1"/>
</dbReference>
<dbReference type="AlphaFoldDB" id="A0A3E2X1R7"/>
<reference evidence="2 3" key="1">
    <citation type="submission" date="2018-08" db="EMBL/GenBank/DDBJ databases">
        <title>A genome reference for cultivated species of the human gut microbiota.</title>
        <authorList>
            <person name="Zou Y."/>
            <person name="Xue W."/>
            <person name="Luo G."/>
        </authorList>
    </citation>
    <scope>NUCLEOTIDE SEQUENCE [LARGE SCALE GENOMIC DNA]</scope>
    <source>
        <strain evidence="2 3">AF19-21</strain>
    </source>
</reference>
<evidence type="ECO:0000313" key="2">
    <source>
        <dbReference type="EMBL" id="RGC35424.1"/>
    </source>
</evidence>
<dbReference type="RefSeq" id="WP_117440544.1">
    <property type="nucleotide sequence ID" value="NZ_QVIA01000001.1"/>
</dbReference>
<sequence>MGTLSVSKIEENYLYTGCMCGIYGFIFTFCLYKNLSGVTFPVIVAVTIATAFMFLKRMGITIKKNFYIYAAGMLLLGISTPLTMSKFFHFFNWIGIILLFMSGMIQQVNEQGNWSFQKYIVSILMLAGKTIASVCDPLIHGIRYRKKRGKKESRYFKPIILGCACAAGLLVIVLPLLVNSDKIFAVFFGRFTGWFRFGAELGVILTFLAGYILMYAFLSGISALNIKEKENVKQLSLNSVGITFSGILAVIYVFYSAIQILFLFLRFESGLPESVTYSQYAHAGFWQLLAVSIINFITVLICVSIFEENKILKIILMIISVCTCIMTLSAAYRMILYVRAYHLTFLRVLVLWFLGVLLLIMVGVMLSIIRKKFQLFKYIMVVLAVCYIALSFAKVDKLTAQYNVRHWDQISEVDMMHLMFANSLDTAPVVVQAAEKAVGDPEYWDGRLKQYFQWIQEQDMSLRTWNFSKASAKEAAEEYLR</sequence>
<keyword evidence="1" id="KW-0472">Membrane</keyword>
<feature type="transmembrane region" description="Helical" evidence="1">
    <location>
        <begin position="38"/>
        <end position="55"/>
    </location>
</feature>
<gene>
    <name evidence="2" type="ORF">DWX41_00025</name>
</gene>
<feature type="transmembrane region" description="Helical" evidence="1">
    <location>
        <begin position="90"/>
        <end position="108"/>
    </location>
</feature>
<feature type="transmembrane region" description="Helical" evidence="1">
    <location>
        <begin position="375"/>
        <end position="393"/>
    </location>
</feature>
<keyword evidence="1" id="KW-1133">Transmembrane helix</keyword>
<protein>
    <submittedName>
        <fullName evidence="2">DUF4173 domain-containing protein</fullName>
    </submittedName>
</protein>
<feature type="transmembrane region" description="Helical" evidence="1">
    <location>
        <begin position="285"/>
        <end position="306"/>
    </location>
</feature>
<evidence type="ECO:0000256" key="1">
    <source>
        <dbReference type="SAM" id="Phobius"/>
    </source>
</evidence>
<feature type="transmembrane region" description="Helical" evidence="1">
    <location>
        <begin position="239"/>
        <end position="265"/>
    </location>
</feature>
<feature type="transmembrane region" description="Helical" evidence="1">
    <location>
        <begin position="197"/>
        <end position="218"/>
    </location>
</feature>
<organism evidence="2 3">
    <name type="scientific">Hungatella hathewayi</name>
    <dbReference type="NCBI Taxonomy" id="154046"/>
    <lineage>
        <taxon>Bacteria</taxon>
        <taxon>Bacillati</taxon>
        <taxon>Bacillota</taxon>
        <taxon>Clostridia</taxon>
        <taxon>Lachnospirales</taxon>
        <taxon>Lachnospiraceae</taxon>
        <taxon>Hungatella</taxon>
    </lineage>
</organism>
<dbReference type="EMBL" id="QVIA01000001">
    <property type="protein sequence ID" value="RGC35424.1"/>
    <property type="molecule type" value="Genomic_DNA"/>
</dbReference>
<dbReference type="Proteomes" id="UP000261111">
    <property type="component" value="Unassembled WGS sequence"/>
</dbReference>
<feature type="transmembrane region" description="Helical" evidence="1">
    <location>
        <begin position="155"/>
        <end position="177"/>
    </location>
</feature>
<name>A0A3E2X1R7_9FIRM</name>
<keyword evidence="1" id="KW-0812">Transmembrane</keyword>